<comment type="caution">
    <text evidence="2">The sequence shown here is derived from an EMBL/GenBank/DDBJ whole genome shotgun (WGS) entry which is preliminary data.</text>
</comment>
<reference evidence="2" key="1">
    <citation type="submission" date="2020-11" db="EMBL/GenBank/DDBJ databases">
        <title>Isolation and identification of active actinomycetes.</title>
        <authorList>
            <person name="Sun X."/>
        </authorList>
    </citation>
    <scope>NUCLEOTIDE SEQUENCE</scope>
    <source>
        <strain evidence="2">NEAU-A11</strain>
    </source>
</reference>
<dbReference type="SUPFAM" id="SSF53335">
    <property type="entry name" value="S-adenosyl-L-methionine-dependent methyltransferases"/>
    <property type="match status" value="1"/>
</dbReference>
<dbReference type="PIRSF" id="PIRSF017393">
    <property type="entry name" value="MTase_SAV2177"/>
    <property type="match status" value="1"/>
</dbReference>
<evidence type="ECO:0000313" key="3">
    <source>
        <dbReference type="Proteomes" id="UP000598146"/>
    </source>
</evidence>
<keyword evidence="3" id="KW-1185">Reference proteome</keyword>
<organism evidence="2 3">
    <name type="scientific">Actinoplanes aureus</name>
    <dbReference type="NCBI Taxonomy" id="2792083"/>
    <lineage>
        <taxon>Bacteria</taxon>
        <taxon>Bacillati</taxon>
        <taxon>Actinomycetota</taxon>
        <taxon>Actinomycetes</taxon>
        <taxon>Micromonosporales</taxon>
        <taxon>Micromonosporaceae</taxon>
        <taxon>Actinoplanes</taxon>
    </lineage>
</organism>
<dbReference type="Pfam" id="PF04672">
    <property type="entry name" value="Methyltransf_19"/>
    <property type="match status" value="1"/>
</dbReference>
<name>A0A931CA30_9ACTN</name>
<dbReference type="AlphaFoldDB" id="A0A931CA30"/>
<feature type="region of interest" description="Disordered" evidence="1">
    <location>
        <begin position="236"/>
        <end position="259"/>
    </location>
</feature>
<dbReference type="InterPro" id="IPR029063">
    <property type="entry name" value="SAM-dependent_MTases_sf"/>
</dbReference>
<dbReference type="GO" id="GO:0032259">
    <property type="term" value="P:methylation"/>
    <property type="evidence" value="ECO:0007669"/>
    <property type="project" value="UniProtKB-KW"/>
</dbReference>
<sequence length="259" mass="28200">MEIDTSVPQSARIWNYWLGGTDNFPVDRAAGDEYRAVFPGIDEIARESRRYLSRAVRYLATEAGIRQFLDAGAGLPAADNTHQIAQRAAPEARVVYIDKDPYVVEHGRRMLAGSSGIYLQGDLQKPAEIVSLAAREFEMDRPVALILNGVLGHIPTTAEARDIVAQLMAGLPPGSYLSINDGVRTAEEEALNQAQDAYNESGAVPYLMRTPEEIASFFEGLDLVPPGVVPSWQWHPGPGDERAGVNQYSGVGRKPGPAR</sequence>
<protein>
    <submittedName>
        <fullName evidence="2">SAM-dependent methyltransferase</fullName>
    </submittedName>
</protein>
<evidence type="ECO:0000313" key="2">
    <source>
        <dbReference type="EMBL" id="MBG0564934.1"/>
    </source>
</evidence>
<dbReference type="RefSeq" id="WP_196416724.1">
    <property type="nucleotide sequence ID" value="NZ_JADQTO010000013.1"/>
</dbReference>
<accession>A0A931CA30</accession>
<dbReference type="GO" id="GO:0008168">
    <property type="term" value="F:methyltransferase activity"/>
    <property type="evidence" value="ECO:0007669"/>
    <property type="project" value="UniProtKB-KW"/>
</dbReference>
<proteinExistence type="predicted"/>
<gene>
    <name evidence="2" type="ORF">I4J89_26135</name>
</gene>
<dbReference type="Gene3D" id="3.40.50.150">
    <property type="entry name" value="Vaccinia Virus protein VP39"/>
    <property type="match status" value="1"/>
</dbReference>
<dbReference type="InterPro" id="IPR006764">
    <property type="entry name" value="SAM_dep_MeTrfase_SAV2177_type"/>
</dbReference>
<dbReference type="Proteomes" id="UP000598146">
    <property type="component" value="Unassembled WGS sequence"/>
</dbReference>
<dbReference type="EMBL" id="JADQTO010000013">
    <property type="protein sequence ID" value="MBG0564934.1"/>
    <property type="molecule type" value="Genomic_DNA"/>
</dbReference>
<keyword evidence="2" id="KW-0489">Methyltransferase</keyword>
<keyword evidence="2" id="KW-0808">Transferase</keyword>
<evidence type="ECO:0000256" key="1">
    <source>
        <dbReference type="SAM" id="MobiDB-lite"/>
    </source>
</evidence>